<feature type="transmembrane region" description="Helical" evidence="8">
    <location>
        <begin position="188"/>
        <end position="204"/>
    </location>
</feature>
<dbReference type="AlphaFoldDB" id="B2NIA4"/>
<keyword evidence="5 8" id="KW-1133">Transmembrane helix</keyword>
<feature type="transmembrane region" description="Helical" evidence="8">
    <location>
        <begin position="252"/>
        <end position="270"/>
    </location>
</feature>
<dbReference type="EMBL" id="AP024255">
    <property type="protein sequence ID" value="BCP00434.1"/>
    <property type="molecule type" value="Genomic_DNA"/>
</dbReference>
<dbReference type="Proteomes" id="UP000595205">
    <property type="component" value="Chromosome"/>
</dbReference>
<comment type="subcellular location">
    <subcellularLocation>
        <location evidence="1">Cell membrane</location>
        <topology evidence="1">Multi-pass membrane protein</topology>
    </subcellularLocation>
</comment>
<feature type="transmembrane region" description="Helical" evidence="8">
    <location>
        <begin position="372"/>
        <end position="389"/>
    </location>
</feature>
<dbReference type="InterPro" id="IPR043968">
    <property type="entry name" value="SGNH"/>
</dbReference>
<keyword evidence="3 11" id="KW-0808">Transferase</keyword>
<dbReference type="GO" id="GO:0009103">
    <property type="term" value="P:lipopolysaccharide biosynthetic process"/>
    <property type="evidence" value="ECO:0007669"/>
    <property type="project" value="TreeGrafter"/>
</dbReference>
<dbReference type="SUPFAM" id="SSF52266">
    <property type="entry name" value="SGNH hydrolase"/>
    <property type="match status" value="1"/>
</dbReference>
<dbReference type="EMBL" id="AB355138">
    <property type="protein sequence ID" value="BAG31968.1"/>
    <property type="molecule type" value="Genomic_DNA"/>
</dbReference>
<feature type="transmembrane region" description="Helical" evidence="8">
    <location>
        <begin position="277"/>
        <end position="294"/>
    </location>
</feature>
<accession>B2NIA4</accession>
<organism evidence="11">
    <name type="scientific">Mycobacterium intracellulare</name>
    <dbReference type="NCBI Taxonomy" id="1767"/>
    <lineage>
        <taxon>Bacteria</taxon>
        <taxon>Bacillati</taxon>
        <taxon>Actinomycetota</taxon>
        <taxon>Actinomycetes</taxon>
        <taxon>Mycobacteriales</taxon>
        <taxon>Mycobacteriaceae</taxon>
        <taxon>Mycobacterium</taxon>
        <taxon>Mycobacterium avium complex (MAC)</taxon>
    </lineage>
</organism>
<evidence type="ECO:0000256" key="5">
    <source>
        <dbReference type="ARBA" id="ARBA00022989"/>
    </source>
</evidence>
<evidence type="ECO:0000313" key="11">
    <source>
        <dbReference type="EMBL" id="BAG31968.1"/>
    </source>
</evidence>
<dbReference type="PANTHER" id="PTHR23028">
    <property type="entry name" value="ACETYLTRANSFERASE"/>
    <property type="match status" value="1"/>
</dbReference>
<keyword evidence="2" id="KW-1003">Cell membrane</keyword>
<gene>
    <name evidence="12" type="ORF">MINTM018_32030</name>
</gene>
<dbReference type="InterPro" id="IPR002656">
    <property type="entry name" value="Acyl_transf_3_dom"/>
</dbReference>
<dbReference type="PANTHER" id="PTHR23028:SF53">
    <property type="entry name" value="ACYL_TRANSF_3 DOMAIN-CONTAINING PROTEIN"/>
    <property type="match status" value="1"/>
</dbReference>
<dbReference type="InterPro" id="IPR050879">
    <property type="entry name" value="Acyltransferase_3"/>
</dbReference>
<feature type="domain" description="Acyltransferase 3" evidence="9">
    <location>
        <begin position="49"/>
        <end position="388"/>
    </location>
</feature>
<feature type="transmembrane region" description="Helical" evidence="8">
    <location>
        <begin position="306"/>
        <end position="327"/>
    </location>
</feature>
<evidence type="ECO:0000259" key="10">
    <source>
        <dbReference type="Pfam" id="PF19040"/>
    </source>
</evidence>
<feature type="transmembrane region" description="Helical" evidence="8">
    <location>
        <begin position="116"/>
        <end position="135"/>
    </location>
</feature>
<evidence type="ECO:0000256" key="6">
    <source>
        <dbReference type="ARBA" id="ARBA00023136"/>
    </source>
</evidence>
<evidence type="ECO:0000256" key="2">
    <source>
        <dbReference type="ARBA" id="ARBA00022475"/>
    </source>
</evidence>
<dbReference type="GO" id="GO:0005886">
    <property type="term" value="C:plasma membrane"/>
    <property type="evidence" value="ECO:0007669"/>
    <property type="project" value="UniProtKB-SubCell"/>
</dbReference>
<dbReference type="Pfam" id="PF01757">
    <property type="entry name" value="Acyl_transf_3"/>
    <property type="match status" value="1"/>
</dbReference>
<feature type="domain" description="SGNH" evidence="10">
    <location>
        <begin position="515"/>
        <end position="734"/>
    </location>
</feature>
<name>B2NIA4_MYCIT</name>
<protein>
    <submittedName>
        <fullName evidence="11 12">Acyltransferase</fullName>
    </submittedName>
</protein>
<proteinExistence type="predicted"/>
<evidence type="ECO:0000256" key="3">
    <source>
        <dbReference type="ARBA" id="ARBA00022679"/>
    </source>
</evidence>
<dbReference type="GO" id="GO:0016747">
    <property type="term" value="F:acyltransferase activity, transferring groups other than amino-acyl groups"/>
    <property type="evidence" value="ECO:0007669"/>
    <property type="project" value="InterPro"/>
</dbReference>
<evidence type="ECO:0000313" key="12">
    <source>
        <dbReference type="EMBL" id="BCP00434.1"/>
    </source>
</evidence>
<keyword evidence="7 11" id="KW-0012">Acyltransferase</keyword>
<reference evidence="11" key="1">
    <citation type="journal article" date="2008" name="J. Bacteriol.">
        <title>Structural analysis and biosynthesis gene cluster of an antigenic glycopeptidolipid from Mycobacterium intracellulare.</title>
        <authorList>
            <person name="Fujiwara N."/>
            <person name="Nakata N."/>
            <person name="Naka T."/>
            <person name="Yano I."/>
            <person name="Doe M."/>
            <person name="Chatterjee D."/>
            <person name="McNeil M."/>
            <person name="Brennan P.J."/>
            <person name="Kobayashi K."/>
            <person name="Makino M."/>
            <person name="Matsumoto S."/>
            <person name="Ogura H."/>
            <person name="Maeda S."/>
        </authorList>
    </citation>
    <scope>NUCLEOTIDE SEQUENCE</scope>
</reference>
<evidence type="ECO:0000256" key="4">
    <source>
        <dbReference type="ARBA" id="ARBA00022692"/>
    </source>
</evidence>
<dbReference type="Pfam" id="PF19040">
    <property type="entry name" value="SGNH"/>
    <property type="match status" value="1"/>
</dbReference>
<keyword evidence="4 8" id="KW-0812">Transmembrane</keyword>
<dbReference type="InterPro" id="IPR036514">
    <property type="entry name" value="SGNH_hydro_sf"/>
</dbReference>
<reference evidence="12 13" key="2">
    <citation type="submission" date="2020-12" db="EMBL/GenBank/DDBJ databases">
        <title>Genome sequence of clinical Mycobacterium intracellulare strains.</title>
        <authorList>
            <person name="Tateishi Y."/>
            <person name="Matsumoto S."/>
            <person name="Fukushima Y."/>
            <person name="Nakajima C."/>
            <person name="Suzuki Y."/>
        </authorList>
    </citation>
    <scope>NUCLEOTIDE SEQUENCE [LARGE SCALE GENOMIC DNA]</scope>
    <source>
        <strain evidence="12 13">M018</strain>
    </source>
</reference>
<evidence type="ECO:0000256" key="7">
    <source>
        <dbReference type="ARBA" id="ARBA00023315"/>
    </source>
</evidence>
<feature type="transmembrane region" description="Helical" evidence="8">
    <location>
        <begin position="410"/>
        <end position="431"/>
    </location>
</feature>
<sequence>MGMTSTNDDTHDRTPPLTRAAPSYALKSKTVAGEALADDQRPQTEFRPDIEGLRAVAVLAVVFFHCSAPGLGGGFVGVDVFFVISGFLITGMLWREASIAGTVGLLRFYGARARRLLPASATVGVVTATASAVLLSPLEAKDVIGDGIASALYVGNYRFALHGVDYFHISKLSLSPFQHYWSLGVEEQFYILWPALIIGTAWLIRRARRRAGTTHAVSVTPYLLVLALVGAVSFGVSWVTTQTAPPVAFFSLHTRAWELAVGGLVALTTIHWRRLPTLPAAIVGWAGLALILVACNHLDATTPFPGTAALLPVLGTALVIGAGCAGPSRGCGRVLALRPMRAIGRLSYSWYLWHWPVLLLAAPLLGRPLGPIDGLAAVLISFLLAVLTLRLIENPFRYSDSLRRSAARSLMLGGIATAVAVSVSVALLVVLPDPVGRGPAAPPLRLTAGPPPTGRNVEPYATAIQQVFAQVQAAVAASVDLKAVPSNLDPSLVGATHESAPRGLEECLRNLLKVDQPECATGDTASKTTVALVGDSNAYSWSPAFQDVAAHRHWRLEVLTKGACPMLDLPIKVFGQRPYTECEQWRGQIIARLQSEHPRLVVLGMLRHGGTGAPPYGPAWTDSLTRLVHQLRGTGAKVLVIGPTPDLHSMVPDCLSVHLNDVTACSSATSKAVNRSGIAAESTATKAAAGQYADVTELFCTTDRCPPIVGNTLVYEDEFHLTPEYARVLAPAIAALADRALISG</sequence>
<feature type="transmembrane region" description="Helical" evidence="8">
    <location>
        <begin position="348"/>
        <end position="366"/>
    </location>
</feature>
<evidence type="ECO:0000259" key="9">
    <source>
        <dbReference type="Pfam" id="PF01757"/>
    </source>
</evidence>
<feature type="transmembrane region" description="Helical" evidence="8">
    <location>
        <begin position="52"/>
        <end position="70"/>
    </location>
</feature>
<dbReference type="Gene3D" id="3.40.50.1110">
    <property type="entry name" value="SGNH hydrolase"/>
    <property type="match status" value="1"/>
</dbReference>
<evidence type="ECO:0000256" key="8">
    <source>
        <dbReference type="SAM" id="Phobius"/>
    </source>
</evidence>
<feature type="transmembrane region" description="Helical" evidence="8">
    <location>
        <begin position="216"/>
        <end position="240"/>
    </location>
</feature>
<keyword evidence="6 8" id="KW-0472">Membrane</keyword>
<evidence type="ECO:0000313" key="13">
    <source>
        <dbReference type="Proteomes" id="UP000595205"/>
    </source>
</evidence>
<evidence type="ECO:0000256" key="1">
    <source>
        <dbReference type="ARBA" id="ARBA00004651"/>
    </source>
</evidence>